<protein>
    <submittedName>
        <fullName evidence="1">Uncharacterized protein</fullName>
    </submittedName>
</protein>
<dbReference type="EMBL" id="JARQDV010000007">
    <property type="protein sequence ID" value="MDT2965385.1"/>
    <property type="molecule type" value="Genomic_DNA"/>
</dbReference>
<sequence length="54" mass="6386">MKETTFLCYLEQALKNLKATEALRFNIEGEVKRLMKVYSEAEICEKVKEDPFKK</sequence>
<accession>A0AAW8USJ3</accession>
<proteinExistence type="predicted"/>
<dbReference type="Proteomes" id="UP001268896">
    <property type="component" value="Unassembled WGS sequence"/>
</dbReference>
<gene>
    <name evidence="1" type="ORF">P7I32_12260</name>
</gene>
<comment type="caution">
    <text evidence="1">The sequence shown here is derived from an EMBL/GenBank/DDBJ whole genome shotgun (WGS) entry which is preliminary data.</text>
</comment>
<evidence type="ECO:0000313" key="1">
    <source>
        <dbReference type="EMBL" id="MDT2965385.1"/>
    </source>
</evidence>
<evidence type="ECO:0000313" key="2">
    <source>
        <dbReference type="Proteomes" id="UP001268896"/>
    </source>
</evidence>
<dbReference type="RefSeq" id="WP_016610470.1">
    <property type="nucleotide sequence ID" value="NZ_BAAAXK010000009.1"/>
</dbReference>
<organism evidence="1 2">
    <name type="scientific">Enterococcus casseliflavus</name>
    <name type="common">Enterococcus flavescens</name>
    <dbReference type="NCBI Taxonomy" id="37734"/>
    <lineage>
        <taxon>Bacteria</taxon>
        <taxon>Bacillati</taxon>
        <taxon>Bacillota</taxon>
        <taxon>Bacilli</taxon>
        <taxon>Lactobacillales</taxon>
        <taxon>Enterococcaceae</taxon>
        <taxon>Enterococcus</taxon>
    </lineage>
</organism>
<reference evidence="1" key="1">
    <citation type="submission" date="2023-03" db="EMBL/GenBank/DDBJ databases">
        <authorList>
            <person name="Shen W."/>
            <person name="Cai J."/>
        </authorList>
    </citation>
    <scope>NUCLEOTIDE SEQUENCE</scope>
    <source>
        <strain evidence="1">K72-2</strain>
    </source>
</reference>
<name>A0AAW8USJ3_ENTCA</name>
<dbReference type="AlphaFoldDB" id="A0AAW8USJ3"/>